<dbReference type="SUPFAM" id="SSF57850">
    <property type="entry name" value="RING/U-box"/>
    <property type="match status" value="1"/>
</dbReference>
<reference evidence="1" key="1">
    <citation type="submission" date="2003-07" db="EMBL/GenBank/DDBJ databases">
        <title>A novel poxvirus lethal to red squirrels.</title>
        <authorList>
            <person name="Thomas K."/>
            <person name="McInnes C.J."/>
        </authorList>
    </citation>
    <scope>NUCLEOTIDE SEQUENCE</scope>
    <source>
        <strain evidence="1">1796/99</strain>
    </source>
</reference>
<dbReference type="RefSeq" id="YP_008658444.1">
    <property type="nucleotide sequence ID" value="NC_022563.1"/>
</dbReference>
<dbReference type="InterPro" id="IPR013083">
    <property type="entry name" value="Znf_RING/FYVE/PHD"/>
</dbReference>
<dbReference type="KEGG" id="vg:18158374"/>
<evidence type="ECO:0000313" key="4">
    <source>
        <dbReference type="Proteomes" id="UP000144311"/>
    </source>
</evidence>
<sequence length="86" mass="9858">MSVTIRFLSPVIQWSLPAANDTCYICRKRFADSCLRSDCDSSCNQCEFLLSQCKHGYHRHCLPEGATVCYVCREPLRGLRIITRLT</sequence>
<dbReference type="OrthoDB" id="20783at10239"/>
<proteinExistence type="predicted"/>
<dbReference type="EMBL" id="HE601899">
    <property type="protein sequence ID" value="CCD83202.1"/>
    <property type="molecule type" value="Genomic_DNA"/>
</dbReference>
<dbReference type="EMBL" id="AY340984">
    <property type="protein sequence ID" value="AAQ24189.1"/>
    <property type="molecule type" value="Genomic_DNA"/>
</dbReference>
<dbReference type="EMBL" id="AH015635">
    <property type="protein sequence ID" value="ABD51453.1"/>
    <property type="molecule type" value="Genomic_DNA"/>
</dbReference>
<reference evidence="2" key="2">
    <citation type="journal article" date="2006" name="J. Gen. Virol.">
        <title>Genomic characterization of a novel poxvirus contributing to the decline of the red squirrel (Sciurus vulgaris) in the UK.</title>
        <authorList>
            <person name="McInnes C.J."/>
            <person name="Wood A.R."/>
            <person name="Thomas K."/>
            <person name="Sainsbury A.W."/>
            <person name="Gurnell J."/>
            <person name="Dein F.J."/>
            <person name="Nettleton P.F."/>
        </authorList>
    </citation>
    <scope>NUCLEOTIDE SEQUENCE</scope>
    <source>
        <strain evidence="2">1296/99</strain>
    </source>
</reference>
<keyword evidence="4" id="KW-1185">Reference proteome</keyword>
<reference evidence="3 4" key="4">
    <citation type="submission" date="2013-10" db="EMBL/GenBank/DDBJ databases">
        <title>The genome of epidemic Squirrel Poxvirus reveals novel virulence genes.</title>
        <authorList>
            <person name="Darby A.C."/>
            <person name="McInnes C.J."/>
            <person name="Kjaer K.H."/>
            <person name="Wood A.R."/>
            <person name="Hughes M."/>
            <person name="Martensen P.M."/>
            <person name="Radford A.D."/>
            <person name="Hall N."/>
            <person name="Chantrey J."/>
        </authorList>
    </citation>
    <scope>NUCLEOTIDE SEQUENCE [LARGE SCALE GENOMIC DNA]</scope>
    <source>
        <strain evidence="3">Red squirrel UK</strain>
    </source>
</reference>
<accession>Q1HTT3</accession>
<evidence type="ECO:0000313" key="2">
    <source>
        <dbReference type="EMBL" id="ABD51453.1"/>
    </source>
</evidence>
<dbReference type="Gene3D" id="3.30.40.10">
    <property type="entry name" value="Zinc/RING finger domain, C3HC4 (zinc finger)"/>
    <property type="match status" value="1"/>
</dbReference>
<gene>
    <name evidence="2" type="primary">A11L</name>
    <name evidence="3" type="ORF">SQPV_0190</name>
</gene>
<accession>Q6VFS1</accession>
<evidence type="ECO:0000313" key="3">
    <source>
        <dbReference type="EMBL" id="CCD83202.1"/>
    </source>
</evidence>
<protein>
    <submittedName>
        <fullName evidence="2">A11L</fullName>
    </submittedName>
    <submittedName>
        <fullName evidence="1">Putative 026L protein</fullName>
    </submittedName>
    <submittedName>
        <fullName evidence="3">Zinc finger, RING-type domain</fullName>
    </submittedName>
</protein>
<evidence type="ECO:0000313" key="1">
    <source>
        <dbReference type="EMBL" id="AAQ24189.1"/>
    </source>
</evidence>
<reference evidence="3 4" key="3">
    <citation type="submission" date="2011-10" db="EMBL/GenBank/DDBJ databases">
        <authorList>
            <person name="Darby A."/>
        </authorList>
    </citation>
    <scope>NUCLEOTIDE SEQUENCE [LARGE SCALE GENOMIC DNA]</scope>
    <source>
        <strain evidence="3">Red squirrel UK</strain>
    </source>
</reference>
<dbReference type="Proteomes" id="UP000144311">
    <property type="component" value="Segment"/>
</dbReference>
<organism evidence="1">
    <name type="scientific">Squirrelpox virus</name>
    <dbReference type="NCBI Taxonomy" id="240426"/>
    <lineage>
        <taxon>Viruses</taxon>
        <taxon>Varidnaviria</taxon>
        <taxon>Bamfordvirae</taxon>
        <taxon>Nucleocytoviricota</taxon>
        <taxon>Pokkesviricetes</taxon>
        <taxon>Chitovirales</taxon>
        <taxon>Poxviridae</taxon>
        <taxon>Chordopoxvirinae</taxon>
        <taxon>Sciuripoxvirus</taxon>
        <taxon>Sciuripoxvirus squirrelpox</taxon>
    </lineage>
</organism>
<dbReference type="GO" id="GO:0008270">
    <property type="term" value="F:zinc ion binding"/>
    <property type="evidence" value="ECO:0007669"/>
    <property type="project" value="UniProtKB-KW"/>
</dbReference>
<name>Q6VFS1_9POXV</name>
<dbReference type="GeneID" id="18158374"/>